<dbReference type="InterPro" id="IPR002797">
    <property type="entry name" value="Polysacc_synth"/>
</dbReference>
<proteinExistence type="predicted"/>
<dbReference type="EMBL" id="CP014869">
    <property type="protein sequence ID" value="AMT95078.1"/>
    <property type="molecule type" value="Genomic_DNA"/>
</dbReference>
<feature type="transmembrane region" description="Helical" evidence="6">
    <location>
        <begin position="187"/>
        <end position="208"/>
    </location>
</feature>
<evidence type="ECO:0000256" key="4">
    <source>
        <dbReference type="ARBA" id="ARBA00022989"/>
    </source>
</evidence>
<evidence type="ECO:0000256" key="6">
    <source>
        <dbReference type="SAM" id="Phobius"/>
    </source>
</evidence>
<keyword evidence="5 6" id="KW-0472">Membrane</keyword>
<dbReference type="Pfam" id="PF01943">
    <property type="entry name" value="Polysacc_synt"/>
    <property type="match status" value="1"/>
</dbReference>
<feature type="transmembrane region" description="Helical" evidence="6">
    <location>
        <begin position="374"/>
        <end position="397"/>
    </location>
</feature>
<feature type="transmembrane region" description="Helical" evidence="6">
    <location>
        <begin position="274"/>
        <end position="293"/>
    </location>
</feature>
<evidence type="ECO:0000256" key="2">
    <source>
        <dbReference type="ARBA" id="ARBA00022475"/>
    </source>
</evidence>
<reference evidence="8" key="1">
    <citation type="submission" date="2016-03" db="EMBL/GenBank/DDBJ databases">
        <authorList>
            <person name="Ploux O."/>
        </authorList>
    </citation>
    <scope>NUCLEOTIDE SEQUENCE [LARGE SCALE GENOMIC DNA]</scope>
    <source>
        <strain evidence="8">BS258</strain>
    </source>
</reference>
<name>A0A144MID0_BRELN</name>
<accession>A0A144MID0</accession>
<dbReference type="PANTHER" id="PTHR30250:SF11">
    <property type="entry name" value="O-ANTIGEN TRANSPORTER-RELATED"/>
    <property type="match status" value="1"/>
</dbReference>
<dbReference type="KEGG" id="bly:A2T55_16310"/>
<feature type="transmembrane region" description="Helical" evidence="6">
    <location>
        <begin position="160"/>
        <end position="181"/>
    </location>
</feature>
<keyword evidence="2" id="KW-1003">Cell membrane</keyword>
<evidence type="ECO:0000256" key="5">
    <source>
        <dbReference type="ARBA" id="ARBA00023136"/>
    </source>
</evidence>
<sequence>MSRDRSPKDTEEVDHHNLSGQSAAKNAGFVAAAECIGKLSTLAWTVVAAQQLGQAGFGVFNLALAIGLIIVAIGQWGFDTVMVRRASQDTSQLSRFFSESIIWQIVLAAPLLVIGGAVFALVETDRNAALATVMVLCAVLCDMVSDNARAASSTIHRQGITSAALIGQRIIMFAAATPLVLWKGDVVTLSAAFLFASVFGLALHGLALRRLKIYFRLSLVTVHGLRNCFRGTGSIGLSSLIQVLQARIGFIVLGAVAGQHAVGSYSAAFRLYETVLFLSFAVGAAVFPLMSVTESARELRKLIEGTINILCGFYLPFAAVCLIDATGMIDLVFGGQYVADASQALRWLAPAPLLFAVAFIGRTALVASSSTRSLLISAVASTGALLLLCLLLVPIIGAAGATIALTSSLAVEAVIMVFFLRAVLDSWPQLLRQSIQPILCSGIVVLVFLIMDASFIVELLVAAGIYTVCWGGLLWRGRSSASQLFRALPSRRSHGSDSNGPEVSDDSA</sequence>
<evidence type="ECO:0000313" key="8">
    <source>
        <dbReference type="Proteomes" id="UP000075950"/>
    </source>
</evidence>
<dbReference type="GO" id="GO:0005886">
    <property type="term" value="C:plasma membrane"/>
    <property type="evidence" value="ECO:0007669"/>
    <property type="project" value="UniProtKB-SubCell"/>
</dbReference>
<gene>
    <name evidence="7" type="ORF">A2T55_16310</name>
</gene>
<evidence type="ECO:0000256" key="1">
    <source>
        <dbReference type="ARBA" id="ARBA00004651"/>
    </source>
</evidence>
<protein>
    <submittedName>
        <fullName evidence="7">Uncharacterized protein</fullName>
    </submittedName>
</protein>
<feature type="transmembrane region" description="Helical" evidence="6">
    <location>
        <begin position="101"/>
        <end position="122"/>
    </location>
</feature>
<organism evidence="7 8">
    <name type="scientific">Brevibacterium linens</name>
    <dbReference type="NCBI Taxonomy" id="1703"/>
    <lineage>
        <taxon>Bacteria</taxon>
        <taxon>Bacillati</taxon>
        <taxon>Actinomycetota</taxon>
        <taxon>Actinomycetes</taxon>
        <taxon>Micrococcales</taxon>
        <taxon>Brevibacteriaceae</taxon>
        <taxon>Brevibacterium</taxon>
    </lineage>
</organism>
<dbReference type="Proteomes" id="UP000075950">
    <property type="component" value="Chromosome"/>
</dbReference>
<feature type="transmembrane region" description="Helical" evidence="6">
    <location>
        <begin position="347"/>
        <end position="367"/>
    </location>
</feature>
<feature type="transmembrane region" description="Helical" evidence="6">
    <location>
        <begin position="305"/>
        <end position="327"/>
    </location>
</feature>
<comment type="subcellular location">
    <subcellularLocation>
        <location evidence="1">Cell membrane</location>
        <topology evidence="1">Multi-pass membrane protein</topology>
    </subcellularLocation>
</comment>
<dbReference type="PANTHER" id="PTHR30250">
    <property type="entry name" value="PST FAMILY PREDICTED COLANIC ACID TRANSPORTER"/>
    <property type="match status" value="1"/>
</dbReference>
<evidence type="ECO:0000313" key="7">
    <source>
        <dbReference type="EMBL" id="AMT95078.1"/>
    </source>
</evidence>
<dbReference type="InterPro" id="IPR050833">
    <property type="entry name" value="Poly_Biosynth_Transport"/>
</dbReference>
<keyword evidence="4 6" id="KW-1133">Transmembrane helix</keyword>
<feature type="transmembrane region" description="Helical" evidence="6">
    <location>
        <begin position="457"/>
        <end position="475"/>
    </location>
</feature>
<keyword evidence="3 6" id="KW-0812">Transmembrane</keyword>
<dbReference type="AlphaFoldDB" id="A0A144MID0"/>
<evidence type="ECO:0000256" key="3">
    <source>
        <dbReference type="ARBA" id="ARBA00022692"/>
    </source>
</evidence>
<dbReference type="RefSeq" id="WP_062862566.1">
    <property type="nucleotide sequence ID" value="NZ_CP014869.1"/>
</dbReference>
<feature type="transmembrane region" description="Helical" evidence="6">
    <location>
        <begin position="403"/>
        <end position="423"/>
    </location>
</feature>
<feature type="transmembrane region" description="Helical" evidence="6">
    <location>
        <begin position="59"/>
        <end position="78"/>
    </location>
</feature>
<feature type="transmembrane region" description="Helical" evidence="6">
    <location>
        <begin position="435"/>
        <end position="451"/>
    </location>
</feature>